<name>A0A2U2HL82_9BURK</name>
<feature type="domain" description="Serine aminopeptidase S33" evidence="2">
    <location>
        <begin position="190"/>
        <end position="281"/>
    </location>
</feature>
<dbReference type="OrthoDB" id="9809549at2"/>
<dbReference type="EMBL" id="PXWF02000204">
    <property type="protein sequence ID" value="PWF48261.1"/>
    <property type="molecule type" value="Genomic_DNA"/>
</dbReference>
<dbReference type="InterPro" id="IPR029058">
    <property type="entry name" value="AB_hydrolase_fold"/>
</dbReference>
<sequence length="465" mass="50185">MKTHFWKALPLAIFLVFQPAAQAGVLKDHPGHWLGDMKIPEGQTVKIGAEIFARADGTIWASVASPDQDAYDIPLQSALEEGASVSLKHAVFTLKLTWDKDHFDGEWKQGDAPLKFELRQVAAFPAKARPQTPKGPFPYKDETLAIAGANGVTLGATLSIPNGTTNPNVVVLVHGSGPGTRDLGVLGHKHFAVLADHLARQGVAVLRYDKRGNARSTGDYEQHTTAHLIDDLHAVVKAMKARKEFKRVGVIGLSEGPGLAAAVAARDPKSVDFLVSMAGIGMNGLDTMLVQDRVVAKDHGADPAQVERLMAYVRGFYDVLMAHDEAAPRIAALKAFQQTQPAGVMELVKKFKMDGGSLSLDWAAKPFMIAALRSNPPADWRRVRSPVLLLNGSLDHQVPAEENLGGLVATLKAGGNRMVESEVLPSLNHLFQTAKTGKEDEYGQIDETIAPIALKRIAAFVVKQR</sequence>
<feature type="chain" id="PRO_5015445186" description="Serine aminopeptidase S33 domain-containing protein" evidence="1">
    <location>
        <begin position="24"/>
        <end position="465"/>
    </location>
</feature>
<dbReference type="Pfam" id="PF12146">
    <property type="entry name" value="Hydrolase_4"/>
    <property type="match status" value="1"/>
</dbReference>
<dbReference type="AlphaFoldDB" id="A0A2U2HL82"/>
<dbReference type="Gene3D" id="3.40.50.1820">
    <property type="entry name" value="alpha/beta hydrolase"/>
    <property type="match status" value="1"/>
</dbReference>
<gene>
    <name evidence="3" type="ORF">C7C56_012625</name>
</gene>
<dbReference type="GO" id="GO:0052689">
    <property type="term" value="F:carboxylic ester hydrolase activity"/>
    <property type="evidence" value="ECO:0007669"/>
    <property type="project" value="TreeGrafter"/>
</dbReference>
<dbReference type="PANTHER" id="PTHR43265:SF1">
    <property type="entry name" value="ESTERASE ESTD"/>
    <property type="match status" value="1"/>
</dbReference>
<proteinExistence type="predicted"/>
<dbReference type="InterPro" id="IPR022742">
    <property type="entry name" value="Hydrolase_4"/>
</dbReference>
<feature type="signal peptide" evidence="1">
    <location>
        <begin position="1"/>
        <end position="23"/>
    </location>
</feature>
<evidence type="ECO:0000259" key="2">
    <source>
        <dbReference type="Pfam" id="PF12146"/>
    </source>
</evidence>
<accession>A0A2U2HL82</accession>
<dbReference type="InterPro" id="IPR053145">
    <property type="entry name" value="AB_hydrolase_Est10"/>
</dbReference>
<organism evidence="3 4">
    <name type="scientific">Massilia glaciei</name>
    <dbReference type="NCBI Taxonomy" id="1524097"/>
    <lineage>
        <taxon>Bacteria</taxon>
        <taxon>Pseudomonadati</taxon>
        <taxon>Pseudomonadota</taxon>
        <taxon>Betaproteobacteria</taxon>
        <taxon>Burkholderiales</taxon>
        <taxon>Oxalobacteraceae</taxon>
        <taxon>Telluria group</taxon>
        <taxon>Massilia</taxon>
    </lineage>
</organism>
<reference evidence="3 4" key="1">
    <citation type="submission" date="2018-04" db="EMBL/GenBank/DDBJ databases">
        <title>Massilia violaceinigra sp. nov., a novel purple-pigmented bacterium isolated from Tianshan glacier, Xinjiang, China.</title>
        <authorList>
            <person name="Wang H."/>
        </authorList>
    </citation>
    <scope>NUCLEOTIDE SEQUENCE [LARGE SCALE GENOMIC DNA]</scope>
    <source>
        <strain evidence="3 4">B448-2</strain>
    </source>
</reference>
<dbReference type="SUPFAM" id="SSF53474">
    <property type="entry name" value="alpha/beta-Hydrolases"/>
    <property type="match status" value="1"/>
</dbReference>
<dbReference type="PANTHER" id="PTHR43265">
    <property type="entry name" value="ESTERASE ESTD"/>
    <property type="match status" value="1"/>
</dbReference>
<dbReference type="Proteomes" id="UP000241421">
    <property type="component" value="Unassembled WGS sequence"/>
</dbReference>
<keyword evidence="4" id="KW-1185">Reference proteome</keyword>
<keyword evidence="1" id="KW-0732">Signal</keyword>
<comment type="caution">
    <text evidence="3">The sequence shown here is derived from an EMBL/GenBank/DDBJ whole genome shotgun (WGS) entry which is preliminary data.</text>
</comment>
<evidence type="ECO:0000313" key="4">
    <source>
        <dbReference type="Proteomes" id="UP000241421"/>
    </source>
</evidence>
<evidence type="ECO:0000313" key="3">
    <source>
        <dbReference type="EMBL" id="PWF48261.1"/>
    </source>
</evidence>
<evidence type="ECO:0000256" key="1">
    <source>
        <dbReference type="SAM" id="SignalP"/>
    </source>
</evidence>
<protein>
    <recommendedName>
        <fullName evidence="2">Serine aminopeptidase S33 domain-containing protein</fullName>
    </recommendedName>
</protein>